<gene>
    <name evidence="6" type="ORF">SAMN04489742_1354</name>
</gene>
<dbReference type="PROSITE" id="PS51898">
    <property type="entry name" value="TYR_RECOMBINASE"/>
    <property type="match status" value="1"/>
</dbReference>
<dbReference type="KEGG" id="acry:AC20117_10590"/>
<dbReference type="InterPro" id="IPR044068">
    <property type="entry name" value="CB"/>
</dbReference>
<dbReference type="Pfam" id="PF00589">
    <property type="entry name" value="Phage_integrase"/>
    <property type="match status" value="1"/>
</dbReference>
<sequence>MTKTRRTKGLGSISQAAKGGWKGAVSIDGKRKYFYGKTKKEAEAKRKHLLAHPEEVRAKRAAANRNGVSADAAKGGFTVSAIAEAWLEYKRNALKKPHRPKTAGGYRDHLRLHVNDATIGIGGRDARTLVSDDVRMFIDSLLRAKSLTPNTVRGVHSLLRMSFEHAVSQGKVDANPVSLADRPDPETKRIRELTEAEVKVIVNHLRDASAGDRARWWIAIYMGLRPGEAIAIEESAIDWDKKTLHVYQQLQQDSVSGRLVLGPTKSDTSDRLLTMPDFIVNALHERMAERDGQRQARLDAGKEWQRWQDASGREPNFVFTQANGQPIRPRLDTTRWKQLLVGAGLYTLHPSKLDRNGAAVKVPRSIPRYACRHYAATWMLGKKIEMQFVSRYLGHADVGLTMRTYAAKSLPGMETLGQRIGKAFAVQHATGVEWDEELGEEVHIW</sequence>
<keyword evidence="2" id="KW-0233">DNA recombination</keyword>
<reference evidence="6 7" key="1">
    <citation type="submission" date="2016-10" db="EMBL/GenBank/DDBJ databases">
        <authorList>
            <person name="de Groot N.N."/>
        </authorList>
    </citation>
    <scope>NUCLEOTIDE SEQUENCE [LARGE SCALE GENOMIC DNA]</scope>
    <source>
        <strain evidence="6 7">DSM 20117</strain>
    </source>
</reference>
<evidence type="ECO:0000313" key="7">
    <source>
        <dbReference type="Proteomes" id="UP000181917"/>
    </source>
</evidence>
<dbReference type="AlphaFoldDB" id="A0A1H1BD26"/>
<evidence type="ECO:0000313" key="6">
    <source>
        <dbReference type="EMBL" id="SDQ49888.1"/>
    </source>
</evidence>
<dbReference type="InterPro" id="IPR013762">
    <property type="entry name" value="Integrase-like_cat_sf"/>
</dbReference>
<dbReference type="InterPro" id="IPR050090">
    <property type="entry name" value="Tyrosine_recombinase_XerCD"/>
</dbReference>
<evidence type="ECO:0000256" key="1">
    <source>
        <dbReference type="ARBA" id="ARBA00023125"/>
    </source>
</evidence>
<evidence type="ECO:0000259" key="4">
    <source>
        <dbReference type="PROSITE" id="PS51898"/>
    </source>
</evidence>
<dbReference type="STRING" id="37928.SAMN04489742_1354"/>
<dbReference type="PANTHER" id="PTHR30349">
    <property type="entry name" value="PHAGE INTEGRASE-RELATED"/>
    <property type="match status" value="1"/>
</dbReference>
<dbReference type="OrthoDB" id="1822491at2"/>
<dbReference type="GO" id="GO:0006310">
    <property type="term" value="P:DNA recombination"/>
    <property type="evidence" value="ECO:0007669"/>
    <property type="project" value="UniProtKB-KW"/>
</dbReference>
<dbReference type="CDD" id="cd01189">
    <property type="entry name" value="INT_ICEBs1_C_like"/>
    <property type="match status" value="1"/>
</dbReference>
<feature type="domain" description="Tyr recombinase" evidence="4">
    <location>
        <begin position="188"/>
        <end position="421"/>
    </location>
</feature>
<evidence type="ECO:0000259" key="5">
    <source>
        <dbReference type="PROSITE" id="PS51900"/>
    </source>
</evidence>
<evidence type="ECO:0000256" key="2">
    <source>
        <dbReference type="ARBA" id="ARBA00023172"/>
    </source>
</evidence>
<proteinExistence type="predicted"/>
<dbReference type="Gene3D" id="1.10.443.10">
    <property type="entry name" value="Intergrase catalytic core"/>
    <property type="match status" value="1"/>
</dbReference>
<dbReference type="GO" id="GO:0003677">
    <property type="term" value="F:DNA binding"/>
    <property type="evidence" value="ECO:0007669"/>
    <property type="project" value="UniProtKB-UniRule"/>
</dbReference>
<organism evidence="6 7">
    <name type="scientific">Crystallibacter crystallopoietes</name>
    <dbReference type="NCBI Taxonomy" id="37928"/>
    <lineage>
        <taxon>Bacteria</taxon>
        <taxon>Bacillati</taxon>
        <taxon>Actinomycetota</taxon>
        <taxon>Actinomycetes</taxon>
        <taxon>Micrococcales</taxon>
        <taxon>Micrococcaceae</taxon>
        <taxon>Crystallibacter</taxon>
    </lineage>
</organism>
<dbReference type="InterPro" id="IPR010998">
    <property type="entry name" value="Integrase_recombinase_N"/>
</dbReference>
<name>A0A1H1BD26_9MICC</name>
<dbReference type="RefSeq" id="WP_074699773.1">
    <property type="nucleotide sequence ID" value="NZ_CP018863.1"/>
</dbReference>
<dbReference type="EMBL" id="FNKH01000002">
    <property type="protein sequence ID" value="SDQ49888.1"/>
    <property type="molecule type" value="Genomic_DNA"/>
</dbReference>
<keyword evidence="7" id="KW-1185">Reference proteome</keyword>
<protein>
    <submittedName>
        <fullName evidence="6">Site-specific recombinase XerD</fullName>
    </submittedName>
</protein>
<dbReference type="SUPFAM" id="SSF56349">
    <property type="entry name" value="DNA breaking-rejoining enzymes"/>
    <property type="match status" value="1"/>
</dbReference>
<keyword evidence="1 3" id="KW-0238">DNA-binding</keyword>
<dbReference type="Proteomes" id="UP000181917">
    <property type="component" value="Unassembled WGS sequence"/>
</dbReference>
<feature type="domain" description="Core-binding (CB)" evidence="5">
    <location>
        <begin position="77"/>
        <end position="167"/>
    </location>
</feature>
<dbReference type="GO" id="GO:0015074">
    <property type="term" value="P:DNA integration"/>
    <property type="evidence" value="ECO:0007669"/>
    <property type="project" value="InterPro"/>
</dbReference>
<accession>A0A1H1BD26</accession>
<dbReference type="InterPro" id="IPR002104">
    <property type="entry name" value="Integrase_catalytic"/>
</dbReference>
<dbReference type="Gene3D" id="1.10.150.130">
    <property type="match status" value="1"/>
</dbReference>
<dbReference type="PANTHER" id="PTHR30349:SF91">
    <property type="entry name" value="INTA PROTEIN"/>
    <property type="match status" value="1"/>
</dbReference>
<evidence type="ECO:0000256" key="3">
    <source>
        <dbReference type="PROSITE-ProRule" id="PRU01248"/>
    </source>
</evidence>
<dbReference type="PROSITE" id="PS51900">
    <property type="entry name" value="CB"/>
    <property type="match status" value="1"/>
</dbReference>
<dbReference type="InterPro" id="IPR011010">
    <property type="entry name" value="DNA_brk_join_enz"/>
</dbReference>